<reference evidence="3" key="1">
    <citation type="submission" date="2021-03" db="EMBL/GenBank/DDBJ databases">
        <authorList>
            <person name="Tagirdzhanova G."/>
        </authorList>
    </citation>
    <scope>NUCLEOTIDE SEQUENCE</scope>
</reference>
<name>A0A8H3FC59_9LECA</name>
<evidence type="ECO:0000256" key="1">
    <source>
        <dbReference type="SAM" id="MobiDB-lite"/>
    </source>
</evidence>
<dbReference type="InterPro" id="IPR041698">
    <property type="entry name" value="Methyltransf_25"/>
</dbReference>
<evidence type="ECO:0000313" key="4">
    <source>
        <dbReference type="Proteomes" id="UP000664521"/>
    </source>
</evidence>
<evidence type="ECO:0000259" key="2">
    <source>
        <dbReference type="Pfam" id="PF13649"/>
    </source>
</evidence>
<dbReference type="PANTHER" id="PTHR43591">
    <property type="entry name" value="METHYLTRANSFERASE"/>
    <property type="match status" value="1"/>
</dbReference>
<feature type="compositionally biased region" description="Polar residues" evidence="1">
    <location>
        <begin position="22"/>
        <end position="32"/>
    </location>
</feature>
<dbReference type="Pfam" id="PF13649">
    <property type="entry name" value="Methyltransf_25"/>
    <property type="match status" value="1"/>
</dbReference>
<comment type="caution">
    <text evidence="3">The sequence shown here is derived from an EMBL/GenBank/DDBJ whole genome shotgun (WGS) entry which is preliminary data.</text>
</comment>
<feature type="region of interest" description="Disordered" evidence="1">
    <location>
        <begin position="1"/>
        <end position="52"/>
    </location>
</feature>
<proteinExistence type="predicted"/>
<dbReference type="AlphaFoldDB" id="A0A8H3FC59"/>
<dbReference type="InterPro" id="IPR029063">
    <property type="entry name" value="SAM-dependent_MTases_sf"/>
</dbReference>
<keyword evidence="4" id="KW-1185">Reference proteome</keyword>
<feature type="compositionally biased region" description="Basic and acidic residues" evidence="1">
    <location>
        <begin position="352"/>
        <end position="376"/>
    </location>
</feature>
<dbReference type="EMBL" id="CAJPDS010000029">
    <property type="protein sequence ID" value="CAF9921859.1"/>
    <property type="molecule type" value="Genomic_DNA"/>
</dbReference>
<evidence type="ECO:0000313" key="3">
    <source>
        <dbReference type="EMBL" id="CAF9921859.1"/>
    </source>
</evidence>
<accession>A0A8H3FC59</accession>
<dbReference type="OrthoDB" id="5538558at2759"/>
<dbReference type="CDD" id="cd02440">
    <property type="entry name" value="AdoMet_MTases"/>
    <property type="match status" value="1"/>
</dbReference>
<feature type="region of interest" description="Disordered" evidence="1">
    <location>
        <begin position="352"/>
        <end position="380"/>
    </location>
</feature>
<dbReference type="Gene3D" id="3.40.50.150">
    <property type="entry name" value="Vaccinia Virus protein VP39"/>
    <property type="match status" value="1"/>
</dbReference>
<sequence length="453" mass="51087">MPQRPQGKSDEIAIQRAKRATVPTSQPTQTNKVAPRLVRSHTFEPETSSDGPEFGKITVVHYEVAPSQQPKRSIPQRSGDDYMARPFSYRHGRRYLRDPSLSYPLPVDLIELHRQSLRTMLLISVFGKPFCAPFFHDRTPKKVLEVACGSALWSSTVHDYFKREGHTDISFTGLDIAPLAPELQKQGMDWRFVQHDLRKTPLPFKDSEFDFIFVKDTVFCAAAAGGEIDPLTELMRYLKPSGVIEVWESDLLLRSLHPSPPMISKTSRDNVEQAEATATYLIGPGTPFGKAQNKYIQDYNVWAEKAIDQIRCTATPCALMGLTFSSDPDVYGSVGSRRVAIPLSDIRWERGEESLSAPDKTRHEKRSSDLPPKRDVSTNCKPLTPEQAALRQTALITFLGLIESLEPLLLAQSGKTQDEWDRWWAGFNNDLLEQDGLLSGECLEVGAWWARRM</sequence>
<feature type="domain" description="Methyltransferase" evidence="2">
    <location>
        <begin position="143"/>
        <end position="242"/>
    </location>
</feature>
<organism evidence="3 4">
    <name type="scientific">Heterodermia speciosa</name>
    <dbReference type="NCBI Taxonomy" id="116794"/>
    <lineage>
        <taxon>Eukaryota</taxon>
        <taxon>Fungi</taxon>
        <taxon>Dikarya</taxon>
        <taxon>Ascomycota</taxon>
        <taxon>Pezizomycotina</taxon>
        <taxon>Lecanoromycetes</taxon>
        <taxon>OSLEUM clade</taxon>
        <taxon>Lecanoromycetidae</taxon>
        <taxon>Caliciales</taxon>
        <taxon>Physciaceae</taxon>
        <taxon>Heterodermia</taxon>
    </lineage>
</organism>
<dbReference type="SUPFAM" id="SSF53335">
    <property type="entry name" value="S-adenosyl-L-methionine-dependent methyltransferases"/>
    <property type="match status" value="1"/>
</dbReference>
<gene>
    <name evidence="3" type="ORF">HETSPECPRED_004654</name>
</gene>
<protein>
    <recommendedName>
        <fullName evidence="2">Methyltransferase domain-containing protein</fullName>
    </recommendedName>
</protein>
<dbReference type="Proteomes" id="UP000664521">
    <property type="component" value="Unassembled WGS sequence"/>
</dbReference>